<gene>
    <name evidence="2" type="ORF">SAMN05443663_1111</name>
</gene>
<proteinExistence type="predicted"/>
<feature type="domain" description="VWFA" evidence="1">
    <location>
        <begin position="68"/>
        <end position="278"/>
    </location>
</feature>
<dbReference type="STRING" id="370979.SAMN05443663_1111"/>
<dbReference type="SMART" id="SM00327">
    <property type="entry name" value="VWA"/>
    <property type="match status" value="1"/>
</dbReference>
<dbReference type="SUPFAM" id="SSF53300">
    <property type="entry name" value="vWA-like"/>
    <property type="match status" value="1"/>
</dbReference>
<evidence type="ECO:0000259" key="1">
    <source>
        <dbReference type="PROSITE" id="PS50234"/>
    </source>
</evidence>
<dbReference type="EMBL" id="FQWC01000011">
    <property type="protein sequence ID" value="SHH74516.1"/>
    <property type="molecule type" value="Genomic_DNA"/>
</dbReference>
<dbReference type="Pfam" id="PF13573">
    <property type="entry name" value="SprB"/>
    <property type="match status" value="14"/>
</dbReference>
<protein>
    <submittedName>
        <fullName evidence="2">SprB repeat-containing protein</fullName>
    </submittedName>
</protein>
<dbReference type="PROSITE" id="PS50234">
    <property type="entry name" value="VWFA"/>
    <property type="match status" value="1"/>
</dbReference>
<sequence length="1651" mass="167421">MKKTLHSFKSVKKINITFYLLFFLLFSTLGFAQTITPTKTVTVAPGVCGALDVELKIQGSNPVTRPLEVVLVIDVSGSMGDGNNPKPLSRAQDAAIDFINKMFAPANNPTNKNRVAIVTYSTTASIRRNLTLSSGQSDLISVINGLSANGSTNIQDGLVKAKTVLDGATYDCATARSIVLLTDGVANVTGTNGASCTSGQQGSCIQSAITAANNVKTVTVSGMPYNNQIFSVGLFGAISGSEQTNAEYTLNQIQSGGSFFTENGADLTGIYGQIFTQLSWVAKQVPATAFEKETVDNNFIIGTVTPSKGTVTITGQQIAWNIDFLNVETITLKYRLTPKPNTCGNQLVSTSRLDFQNAACLTTFQDIASPTTNVPCPIITLASQTNVTCFGGSNGVINLNTPTGGQAPYTYKWTKNNVDFATTKDLTGLSFGTYKVTATDSNGCATGILTVEITQPAALTLAGSTKTDVTCFGKNTGSVTAGTVTNAVGTVNYSWKNASNISVGTTASVSNLPAGTYTLTVSDNCSSQSNSVTISQPGAALALGVSSKTDVSCFGESTGTVTAGTVSNSVGTVNYSWKNASDISVGTTASVANLPAGTYTLTVSDNCSSQSNSVTISQPVAALALGVSSKTDVSCFGESTGTVTAGTVSNSVGTVNYSWKNASDISVGTTASVANLPAGTYTLTVSDNCSSQSNSVTISQPVAALALGVSSKTDVSCFGESTGTVTAGTVTNAVGTVNYSWKNASNISVGTTALVSNLPAGTYTLTVSDNCSSQSNSVTISQPVAALALGVSSKTDVSCFGESTGTVTAGTVTNAVGNVNYSWKNASNISVGTTASVANLPAGTYTLTVSDNCSSQSNSVTISQPGAALALGVSSKTDVSCFGESTGTVTAGTVTNAVGNVNYSWKNASNISVGTTASVANLPAGTYTLTVSDNCSSQSNSVTISQPVAALALGVSSKTDVSCFGESTGTVTAGTVTNAVGNVNYSWKNASNISVGTTASVANLPAGTYTLTVSDNCSSQSNSVTISQPVAALALGVSSKTDVSCFGESTGTVTAGTVSNAVGTVNYSWKNASNITVGTTASVSNLPAGTYTLTVSDNCSSQSNSVTISQPVAALALGASSKTDVSCFGESTGTATAGTVSNAVGTVNYSWKNASDITVGTTASVANLPAGTYTLTVSDNCSSQSNSVTISQPVAALALGASSKTDVSCFGESTGTATAGTVSNAVGTVNYSWKNASDITVGTTASVANLPAGTYTLTVSDNCSSQSNSVTISQPGAALACSITQNKAVTANGLSNGEATVTPIGGNGNYTYLWDNNEITQKAVGLNAGLHFVTVSDEKGCTTTCSITITEPDVLSCSITQDNAVKCFGESNGHATVNAIGGNGDYAYLWDNNETTAQAIALNAGIHFVTVTDKLGYITTCSVTITQPQEVLSASTSQIDVVCGGGNTGSATVLASGGTSPYTYLWNTIPAQTSVTANTLSTGTYSVIVTDANLCTITKSVTILDGDSIKPVINPLPETSIINCPEEPVFVQATATDNNGNIASLTYEDIITPGNCKGSYTKTRTWTATDSCGNISLPVGQTIIVQDTTAPVWTTTSNSLNVTLECSDAAGLANAQALFPTALDSCDSDVSNIVKVSGGFTASEGCSNSGT</sequence>
<reference evidence="3" key="1">
    <citation type="submission" date="2016-11" db="EMBL/GenBank/DDBJ databases">
        <authorList>
            <person name="Varghese N."/>
            <person name="Submissions S."/>
        </authorList>
    </citation>
    <scope>NUCLEOTIDE SEQUENCE [LARGE SCALE GENOMIC DNA]</scope>
    <source>
        <strain evidence="3">DSM 17963</strain>
    </source>
</reference>
<dbReference type="Proteomes" id="UP000184071">
    <property type="component" value="Unassembled WGS sequence"/>
</dbReference>
<dbReference type="Gene3D" id="3.40.50.410">
    <property type="entry name" value="von Willebrand factor, type A domain"/>
    <property type="match status" value="1"/>
</dbReference>
<keyword evidence="3" id="KW-1185">Reference proteome</keyword>
<dbReference type="InterPro" id="IPR002035">
    <property type="entry name" value="VWF_A"/>
</dbReference>
<dbReference type="InterPro" id="IPR013783">
    <property type="entry name" value="Ig-like_fold"/>
</dbReference>
<dbReference type="CDD" id="cd00198">
    <property type="entry name" value="vWFA"/>
    <property type="match status" value="1"/>
</dbReference>
<evidence type="ECO:0000313" key="2">
    <source>
        <dbReference type="EMBL" id="SHH74516.1"/>
    </source>
</evidence>
<name>A0A1M5VH17_9FLAO</name>
<dbReference type="Pfam" id="PF13519">
    <property type="entry name" value="VWA_2"/>
    <property type="match status" value="1"/>
</dbReference>
<dbReference type="InterPro" id="IPR025667">
    <property type="entry name" value="SprB_repeat"/>
</dbReference>
<dbReference type="Gene3D" id="2.60.40.740">
    <property type="match status" value="3"/>
</dbReference>
<organism evidence="2 3">
    <name type="scientific">Flavobacterium defluvii</name>
    <dbReference type="NCBI Taxonomy" id="370979"/>
    <lineage>
        <taxon>Bacteria</taxon>
        <taxon>Pseudomonadati</taxon>
        <taxon>Bacteroidota</taxon>
        <taxon>Flavobacteriia</taxon>
        <taxon>Flavobacteriales</taxon>
        <taxon>Flavobacteriaceae</taxon>
        <taxon>Flavobacterium</taxon>
    </lineage>
</organism>
<feature type="non-terminal residue" evidence="2">
    <location>
        <position position="1651"/>
    </location>
</feature>
<accession>A0A1M5VH17</accession>
<evidence type="ECO:0000313" key="3">
    <source>
        <dbReference type="Proteomes" id="UP000184071"/>
    </source>
</evidence>
<dbReference type="Gene3D" id="2.60.40.10">
    <property type="entry name" value="Immunoglobulins"/>
    <property type="match status" value="1"/>
</dbReference>
<dbReference type="InterPro" id="IPR036465">
    <property type="entry name" value="vWFA_dom_sf"/>
</dbReference>
<dbReference type="RefSeq" id="WP_139260556.1">
    <property type="nucleotide sequence ID" value="NZ_FQWC01000011.1"/>
</dbReference>
<dbReference type="OrthoDB" id="599464at2"/>